<evidence type="ECO:0000313" key="3">
    <source>
        <dbReference type="Proteomes" id="UP001172731"/>
    </source>
</evidence>
<sequence>MRPQLSRVSLLVIFSLVAILLAPPAHAAQGETESGSVVSTSPRPASLVGFDPGNIIDDTVFAAKDSMSASEIQAFLNGKVPRCQSGYTCLKDFGQATSNRPADAMCPSPYTGKSWESAASIIYNVAQACGINPQVILVTLQKEQGLVTHTWPSDWRYTIAMGQGCPDTAACDTRYYGFFNQVYGAAWQLKRYANPPGTSQYFTWYAPGKTWNVRFHPDASCGSSPVYIQNQATANLYYYTPYQPNRASLAAGLGTGDACSSYGNRNFYNHFTDWFGSTRGTDLIIIKSESRPEVYLSSSGSRWHITTGEDYEELVGAFGPLRTVASSYLSGLKDAGRTGAILRDSRTGVIALVQGGRTHRFTSCDSVAQWGGSCTTPTNVDSSLLSRLAAGPEVGSYFRVRGSQTWGRFDGPAAATPLYNEAAARAASGQPAQPVSAPYLSSARYAALAKAPMRFAPAQLVRTPSDSRVFLTVGFNELRWVPRWSAVENYSRGPGDLALVTDAELSGYTQSGSVEPLMNCGGVTFVPARGVLHQIKNPAATGLAAMEVPPVTCEQFSKSSQSVDGLLAIKSPTSADVWTVSANTRRLALTWGALVAANAGVAPPVLTVAGDLITAVPEGSPLVDGAVVKSSSAPELYLGSGSQLHWIRSAGVAADLGLSLDHGTVAEARLRAFQIGAPLGLWIGCGNRAYFGAGGTLWPVTAEGAQGFVLTPLSPVTCAALSTQTDELPLVAVKSASSPDVYVAQSGSWRRMTSWEELVSANKGTAPRIHTISQSSFMALQIPAPPM</sequence>
<gene>
    <name evidence="2" type="ORF">KZC48_14935</name>
</gene>
<keyword evidence="3" id="KW-1185">Reference proteome</keyword>
<dbReference type="RefSeq" id="WP_301135736.1">
    <property type="nucleotide sequence ID" value="NZ_BAAAUQ010000033.1"/>
</dbReference>
<evidence type="ECO:0008006" key="4">
    <source>
        <dbReference type="Google" id="ProtNLM"/>
    </source>
</evidence>
<evidence type="ECO:0000256" key="1">
    <source>
        <dbReference type="SAM" id="SignalP"/>
    </source>
</evidence>
<dbReference type="EMBL" id="JAHWXI010000029">
    <property type="protein sequence ID" value="MDN4465681.1"/>
    <property type="molecule type" value="Genomic_DNA"/>
</dbReference>
<feature type="chain" id="PRO_5045998740" description="Hemagglutinin" evidence="1">
    <location>
        <begin position="28"/>
        <end position="787"/>
    </location>
</feature>
<comment type="caution">
    <text evidence="2">The sequence shown here is derived from an EMBL/GenBank/DDBJ whole genome shotgun (WGS) entry which is preliminary data.</text>
</comment>
<accession>A0ABT8FWV1</accession>
<feature type="signal peptide" evidence="1">
    <location>
        <begin position="1"/>
        <end position="27"/>
    </location>
</feature>
<dbReference type="Proteomes" id="UP001172731">
    <property type="component" value="Unassembled WGS sequence"/>
</dbReference>
<name>A0ABT8FWV1_9MICO</name>
<evidence type="ECO:0000313" key="2">
    <source>
        <dbReference type="EMBL" id="MDN4465681.1"/>
    </source>
</evidence>
<reference evidence="2" key="1">
    <citation type="submission" date="2021-06" db="EMBL/GenBank/DDBJ databases">
        <title>Genome-based taxonomic framework of Microbacterium strains isolated from marine environment, the description of four new species and reclassification of four preexisting species.</title>
        <authorList>
            <person name="Lee S.D."/>
            <person name="Kim S.-M."/>
            <person name="Byeon Y.-S."/>
            <person name="Yang H.L."/>
            <person name="Kim I.S."/>
        </authorList>
    </citation>
    <scope>NUCLEOTIDE SEQUENCE</scope>
    <source>
        <strain evidence="2">KACC 20510</strain>
    </source>
</reference>
<keyword evidence="1" id="KW-0732">Signal</keyword>
<proteinExistence type="predicted"/>
<protein>
    <recommendedName>
        <fullName evidence="4">Hemagglutinin</fullName>
    </recommendedName>
</protein>
<organism evidence="2 3">
    <name type="scientific">Microbacterium aurantiacum</name>
    <dbReference type="NCBI Taxonomy" id="162393"/>
    <lineage>
        <taxon>Bacteria</taxon>
        <taxon>Bacillati</taxon>
        <taxon>Actinomycetota</taxon>
        <taxon>Actinomycetes</taxon>
        <taxon>Micrococcales</taxon>
        <taxon>Microbacteriaceae</taxon>
        <taxon>Microbacterium</taxon>
    </lineage>
</organism>